<reference evidence="3 4" key="1">
    <citation type="journal article" date="2017" name="Genome Announc.">
        <title>Genome sequence of the saprophytic ascomycete Epicoccum nigrum ICMP 19927 strain isolated from New Zealand.</title>
        <authorList>
            <person name="Fokin M."/>
            <person name="Fleetwood D."/>
            <person name="Weir B.S."/>
            <person name="Villas-Boas S.G."/>
        </authorList>
    </citation>
    <scope>NUCLEOTIDE SEQUENCE [LARGE SCALE GENOMIC DNA]</scope>
    <source>
        <strain evidence="3 4">ICMP 19927</strain>
    </source>
</reference>
<keyword evidence="2" id="KW-1133">Transmembrane helix</keyword>
<keyword evidence="2" id="KW-0472">Membrane</keyword>
<feature type="transmembrane region" description="Helical" evidence="2">
    <location>
        <begin position="301"/>
        <end position="321"/>
    </location>
</feature>
<proteinExistence type="predicted"/>
<accession>A0A1Y2LK76</accession>
<keyword evidence="4" id="KW-1185">Reference proteome</keyword>
<dbReference type="AlphaFoldDB" id="A0A1Y2LK76"/>
<feature type="compositionally biased region" description="Low complexity" evidence="1">
    <location>
        <begin position="190"/>
        <end position="206"/>
    </location>
</feature>
<evidence type="ECO:0000256" key="2">
    <source>
        <dbReference type="SAM" id="Phobius"/>
    </source>
</evidence>
<keyword evidence="2" id="KW-0812">Transmembrane</keyword>
<evidence type="ECO:0000313" key="4">
    <source>
        <dbReference type="Proteomes" id="UP000193240"/>
    </source>
</evidence>
<feature type="region of interest" description="Disordered" evidence="1">
    <location>
        <begin position="251"/>
        <end position="295"/>
    </location>
</feature>
<feature type="compositionally biased region" description="Polar residues" evidence="1">
    <location>
        <begin position="251"/>
        <end position="273"/>
    </location>
</feature>
<protein>
    <submittedName>
        <fullName evidence="3">Uncharacterized protein</fullName>
    </submittedName>
</protein>
<evidence type="ECO:0000313" key="3">
    <source>
        <dbReference type="EMBL" id="OSS43288.1"/>
    </source>
</evidence>
<evidence type="ECO:0000256" key="1">
    <source>
        <dbReference type="SAM" id="MobiDB-lite"/>
    </source>
</evidence>
<dbReference type="Proteomes" id="UP000193240">
    <property type="component" value="Unassembled WGS sequence"/>
</dbReference>
<feature type="region of interest" description="Disordered" evidence="1">
    <location>
        <begin position="186"/>
        <end position="210"/>
    </location>
</feature>
<dbReference type="EMBL" id="KZ107873">
    <property type="protein sequence ID" value="OSS43288.1"/>
    <property type="molecule type" value="Genomic_DNA"/>
</dbReference>
<sequence length="330" mass="36214">MIGGRDVRGRFNAHRWNLGHWLTAVATVTPGEVRKAGQFFWRGHSNESPYEELVLEISRKLKTSEPPIRVVKKERSESIAMLVKVLTGSRSLREAKDYLNTADGKAWLRRQWRPREATSMASLPTDTADEPGSPIIAVMTPEPIVLTTGQAADRLQHIDLGTETLTGSLEGLPAAAMPYASAELEHSTVAQSASPASPRQSSAHSRTQSDMSIDFSAQRCPRCQQIHPDHLVALGILQVLEQYGYGVDGNQSSGSASARQNPGTNGDRVTSPANIAPGCHTMAVEPRPGTPTRGSARRRGWYVDMILMVWLLWLTLVYMEFLPKHASRAS</sequence>
<dbReference type="InParanoid" id="A0A1Y2LK76"/>
<organism evidence="3 4">
    <name type="scientific">Epicoccum nigrum</name>
    <name type="common">Soil fungus</name>
    <name type="synonym">Epicoccum purpurascens</name>
    <dbReference type="NCBI Taxonomy" id="105696"/>
    <lineage>
        <taxon>Eukaryota</taxon>
        <taxon>Fungi</taxon>
        <taxon>Dikarya</taxon>
        <taxon>Ascomycota</taxon>
        <taxon>Pezizomycotina</taxon>
        <taxon>Dothideomycetes</taxon>
        <taxon>Pleosporomycetidae</taxon>
        <taxon>Pleosporales</taxon>
        <taxon>Pleosporineae</taxon>
        <taxon>Didymellaceae</taxon>
        <taxon>Epicoccum</taxon>
    </lineage>
</organism>
<name>A0A1Y2LK76_EPING</name>
<gene>
    <name evidence="3" type="ORF">B5807_12101</name>
</gene>